<dbReference type="AlphaFoldDB" id="A0A812S0Z0"/>
<keyword evidence="3" id="KW-1185">Reference proteome</keyword>
<dbReference type="EMBL" id="CAJNDS010002390">
    <property type="protein sequence ID" value="CAE7458237.1"/>
    <property type="molecule type" value="Genomic_DNA"/>
</dbReference>
<feature type="transmembrane region" description="Helical" evidence="1">
    <location>
        <begin position="511"/>
        <end position="531"/>
    </location>
</feature>
<protein>
    <recommendedName>
        <fullName evidence="4">Transmembrane protein</fullName>
    </recommendedName>
</protein>
<evidence type="ECO:0000313" key="2">
    <source>
        <dbReference type="EMBL" id="CAE7458237.1"/>
    </source>
</evidence>
<evidence type="ECO:0008006" key="4">
    <source>
        <dbReference type="Google" id="ProtNLM"/>
    </source>
</evidence>
<feature type="transmembrane region" description="Helical" evidence="1">
    <location>
        <begin position="103"/>
        <end position="124"/>
    </location>
</feature>
<gene>
    <name evidence="2" type="ORF">SNAT2548_LOCUS25377</name>
</gene>
<organism evidence="2 3">
    <name type="scientific">Symbiodinium natans</name>
    <dbReference type="NCBI Taxonomy" id="878477"/>
    <lineage>
        <taxon>Eukaryota</taxon>
        <taxon>Sar</taxon>
        <taxon>Alveolata</taxon>
        <taxon>Dinophyceae</taxon>
        <taxon>Suessiales</taxon>
        <taxon>Symbiodiniaceae</taxon>
        <taxon>Symbiodinium</taxon>
    </lineage>
</organism>
<feature type="transmembrane region" description="Helical" evidence="1">
    <location>
        <begin position="470"/>
        <end position="491"/>
    </location>
</feature>
<dbReference type="OrthoDB" id="2157530at2759"/>
<keyword evidence="1" id="KW-0472">Membrane</keyword>
<keyword evidence="1" id="KW-1133">Transmembrane helix</keyword>
<sequence length="536" mass="60760">MSQRLRRVDSFDDIKRAGLFRGVSILNVLYSQAVIFASGLAGVIGAAAEGRSSLRSADDSDRGAIDAMFESTSPADRVDYFISHTWSSDRWTKYLALCLHLNLRLAVFSSILTWILTATALVLWAGSLGAWGGSRLLLPSLVYWPMAIFYLVFFYGHLLSRHWQKLPTVWLDKMCIHQGDEAMKAQQVTALPVFVACSSRILVLWDDTYFERLWCNLELATFAKYGSAERVEIRPLWLAPWLLWSMLLDLASASFFEVCEVAFPNWSMDLVKDLVDFFENTFQLGEASPQGLVIACMAIWTMSGACYLPTSVPAFLAFRQKIANHHLMLEQMSQFDLRRAKCTIEADRKLVESQVEELFSEKGTDRLPAWDDSDELLREGDMVVKVHLHDRVTWSERQHSTEQALDKFNAYVRGPLQDTVRDTIGDETHVPYYLCMVAYLPMGFYSLVNVLGCDNGPCEKSFVEGGYSSFASYMLTQVVAWILCMLLSFPITHPVLLRLMHVTMSRTNGCLQFLLATLCCPLAYAYTYMCLGLQCR</sequence>
<accession>A0A812S0Z0</accession>
<feature type="transmembrane region" description="Helical" evidence="1">
    <location>
        <begin position="136"/>
        <end position="156"/>
    </location>
</feature>
<reference evidence="2" key="1">
    <citation type="submission" date="2021-02" db="EMBL/GenBank/DDBJ databases">
        <authorList>
            <person name="Dougan E. K."/>
            <person name="Rhodes N."/>
            <person name="Thang M."/>
            <person name="Chan C."/>
        </authorList>
    </citation>
    <scope>NUCLEOTIDE SEQUENCE</scope>
</reference>
<dbReference type="Proteomes" id="UP000604046">
    <property type="component" value="Unassembled WGS sequence"/>
</dbReference>
<keyword evidence="1" id="KW-0812">Transmembrane</keyword>
<evidence type="ECO:0000313" key="3">
    <source>
        <dbReference type="Proteomes" id="UP000604046"/>
    </source>
</evidence>
<evidence type="ECO:0000256" key="1">
    <source>
        <dbReference type="SAM" id="Phobius"/>
    </source>
</evidence>
<comment type="caution">
    <text evidence="2">The sequence shown here is derived from an EMBL/GenBank/DDBJ whole genome shotgun (WGS) entry which is preliminary data.</text>
</comment>
<name>A0A812S0Z0_9DINO</name>
<proteinExistence type="predicted"/>